<organism evidence="5 6">
    <name type="scientific">Syncephalastrum racemosum</name>
    <name type="common">Filamentous fungus</name>
    <dbReference type="NCBI Taxonomy" id="13706"/>
    <lineage>
        <taxon>Eukaryota</taxon>
        <taxon>Fungi</taxon>
        <taxon>Fungi incertae sedis</taxon>
        <taxon>Mucoromycota</taxon>
        <taxon>Mucoromycotina</taxon>
        <taxon>Mucoromycetes</taxon>
        <taxon>Mucorales</taxon>
        <taxon>Syncephalastraceae</taxon>
        <taxon>Syncephalastrum</taxon>
    </lineage>
</organism>
<feature type="transmembrane region" description="Helical" evidence="3">
    <location>
        <begin position="129"/>
        <end position="150"/>
    </location>
</feature>
<evidence type="ECO:0000313" key="5">
    <source>
        <dbReference type="EMBL" id="ORZ01418.1"/>
    </source>
</evidence>
<keyword evidence="6" id="KW-1185">Reference proteome</keyword>
<comment type="caution">
    <text evidence="5">The sequence shown here is derived from an EMBL/GenBank/DDBJ whole genome shotgun (WGS) entry which is preliminary data.</text>
</comment>
<dbReference type="OrthoDB" id="2213137at2759"/>
<keyword evidence="3" id="KW-0812">Transmembrane</keyword>
<dbReference type="Gene3D" id="1.20.1250.20">
    <property type="entry name" value="MFS general substrate transporter like domains"/>
    <property type="match status" value="2"/>
</dbReference>
<dbReference type="InterPro" id="IPR050327">
    <property type="entry name" value="Proton-linked_MCT"/>
</dbReference>
<protein>
    <submittedName>
        <fullName evidence="5">Major facilitator superfamily domain-containing protein</fullName>
    </submittedName>
</protein>
<reference evidence="5 6" key="1">
    <citation type="submission" date="2016-07" db="EMBL/GenBank/DDBJ databases">
        <title>Pervasive Adenine N6-methylation of Active Genes in Fungi.</title>
        <authorList>
            <consortium name="DOE Joint Genome Institute"/>
            <person name="Mondo S.J."/>
            <person name="Dannebaum R.O."/>
            <person name="Kuo R.C."/>
            <person name="Labutti K."/>
            <person name="Haridas S."/>
            <person name="Kuo A."/>
            <person name="Salamov A."/>
            <person name="Ahrendt S.R."/>
            <person name="Lipzen A."/>
            <person name="Sullivan W."/>
            <person name="Andreopoulos W.B."/>
            <person name="Clum A."/>
            <person name="Lindquist E."/>
            <person name="Daum C."/>
            <person name="Ramamoorthy G.K."/>
            <person name="Gryganskyi A."/>
            <person name="Culley D."/>
            <person name="Magnuson J.K."/>
            <person name="James T.Y."/>
            <person name="O'Malley M.A."/>
            <person name="Stajich J.E."/>
            <person name="Spatafora J.W."/>
            <person name="Visel A."/>
            <person name="Grigoriev I.V."/>
        </authorList>
    </citation>
    <scope>NUCLEOTIDE SEQUENCE [LARGE SCALE GENOMIC DNA]</scope>
    <source>
        <strain evidence="5 6">NRRL 2496</strain>
    </source>
</reference>
<keyword evidence="3" id="KW-0472">Membrane</keyword>
<proteinExistence type="inferred from homology"/>
<dbReference type="InterPro" id="IPR020846">
    <property type="entry name" value="MFS_dom"/>
</dbReference>
<feature type="transmembrane region" description="Helical" evidence="3">
    <location>
        <begin position="58"/>
        <end position="77"/>
    </location>
</feature>
<dbReference type="InParanoid" id="A0A1X2HPY7"/>
<feature type="transmembrane region" description="Helical" evidence="3">
    <location>
        <begin position="259"/>
        <end position="279"/>
    </location>
</feature>
<dbReference type="AlphaFoldDB" id="A0A1X2HPY7"/>
<dbReference type="OMA" id="FILEWEP"/>
<evidence type="ECO:0000256" key="3">
    <source>
        <dbReference type="SAM" id="Phobius"/>
    </source>
</evidence>
<evidence type="ECO:0000256" key="1">
    <source>
        <dbReference type="ARBA" id="ARBA00004141"/>
    </source>
</evidence>
<keyword evidence="3" id="KW-1133">Transmembrane helix</keyword>
<dbReference type="Proteomes" id="UP000242180">
    <property type="component" value="Unassembled WGS sequence"/>
</dbReference>
<sequence>MAIGTILVPLSLVFASYQTSMWQLYLSQGALFGIGGAFVFSCSVTLPTQWFYKNRGLATGIAVSGSGIGGVALAPLSQYLINTYGYRDALRILAAMYFGILCVAVCLARSRWRPPPSPSKGIGSFWDPSMATTSFGLLLVFSFLVTFGYIGPFFLTPTYASYLGENAKTGSNLLSIMSGMNAICRITLGLMADRTGRLNTMFVCTLLAGIFTMVVWQFSQSYGVFVAFCTLYGLTGGGWVSLFPVVTAEVVGVKNIQRGLSLCYFITIFGNLVGTPIIGQLQTSFGWTAAIQFCGAPTVAAALIMLVLRFKLYPKLFKRV</sequence>
<name>A0A1X2HPY7_SYNRA</name>
<dbReference type="Pfam" id="PF07690">
    <property type="entry name" value="MFS_1"/>
    <property type="match status" value="1"/>
</dbReference>
<accession>A0A1X2HPY7</accession>
<dbReference type="InterPro" id="IPR036259">
    <property type="entry name" value="MFS_trans_sf"/>
</dbReference>
<dbReference type="SUPFAM" id="SSF103473">
    <property type="entry name" value="MFS general substrate transporter"/>
    <property type="match status" value="1"/>
</dbReference>
<dbReference type="PANTHER" id="PTHR11360:SF284">
    <property type="entry name" value="EG:103B4.3 PROTEIN-RELATED"/>
    <property type="match status" value="1"/>
</dbReference>
<feature type="transmembrane region" description="Helical" evidence="3">
    <location>
        <begin position="200"/>
        <end position="218"/>
    </location>
</feature>
<feature type="transmembrane region" description="Helical" evidence="3">
    <location>
        <begin position="170"/>
        <end position="188"/>
    </location>
</feature>
<comment type="similarity">
    <text evidence="2">Belongs to the major facilitator superfamily. Monocarboxylate porter (TC 2.A.1.13) family.</text>
</comment>
<feature type="transmembrane region" description="Helical" evidence="3">
    <location>
        <begin position="89"/>
        <end position="108"/>
    </location>
</feature>
<evidence type="ECO:0000256" key="2">
    <source>
        <dbReference type="ARBA" id="ARBA00006727"/>
    </source>
</evidence>
<evidence type="ECO:0000259" key="4">
    <source>
        <dbReference type="PROSITE" id="PS50850"/>
    </source>
</evidence>
<gene>
    <name evidence="5" type="ORF">BCR43DRAFT_529896</name>
</gene>
<dbReference type="PROSITE" id="PS50850">
    <property type="entry name" value="MFS"/>
    <property type="match status" value="1"/>
</dbReference>
<feature type="transmembrane region" description="Helical" evidence="3">
    <location>
        <begin position="25"/>
        <end position="46"/>
    </location>
</feature>
<feature type="transmembrane region" description="Helical" evidence="3">
    <location>
        <begin position="285"/>
        <end position="308"/>
    </location>
</feature>
<feature type="domain" description="Major facilitator superfamily (MFS) profile" evidence="4">
    <location>
        <begin position="132"/>
        <end position="320"/>
    </location>
</feature>
<feature type="transmembrane region" description="Helical" evidence="3">
    <location>
        <begin position="224"/>
        <end position="247"/>
    </location>
</feature>
<dbReference type="EMBL" id="MCGN01000002">
    <property type="protein sequence ID" value="ORZ01418.1"/>
    <property type="molecule type" value="Genomic_DNA"/>
</dbReference>
<comment type="subcellular location">
    <subcellularLocation>
        <location evidence="1">Membrane</location>
        <topology evidence="1">Multi-pass membrane protein</topology>
    </subcellularLocation>
</comment>
<dbReference type="GO" id="GO:0022857">
    <property type="term" value="F:transmembrane transporter activity"/>
    <property type="evidence" value="ECO:0007669"/>
    <property type="project" value="InterPro"/>
</dbReference>
<evidence type="ECO:0000313" key="6">
    <source>
        <dbReference type="Proteomes" id="UP000242180"/>
    </source>
</evidence>
<dbReference type="GO" id="GO:0016020">
    <property type="term" value="C:membrane"/>
    <property type="evidence" value="ECO:0007669"/>
    <property type="project" value="UniProtKB-SubCell"/>
</dbReference>
<dbReference type="InterPro" id="IPR011701">
    <property type="entry name" value="MFS"/>
</dbReference>
<dbReference type="PANTHER" id="PTHR11360">
    <property type="entry name" value="MONOCARBOXYLATE TRANSPORTER"/>
    <property type="match status" value="1"/>
</dbReference>
<dbReference type="STRING" id="13706.A0A1X2HPY7"/>